<dbReference type="STRING" id="3827.A0A1S3DZ12"/>
<evidence type="ECO:0000256" key="1">
    <source>
        <dbReference type="ARBA" id="ARBA00004141"/>
    </source>
</evidence>
<accession>A0A1S3DZ12</accession>
<dbReference type="GO" id="GO:0006952">
    <property type="term" value="P:defense response"/>
    <property type="evidence" value="ECO:0007669"/>
    <property type="project" value="UniProtKB-KW"/>
</dbReference>
<name>A0A1S3DZ12_CICAR</name>
<dbReference type="PANTHER" id="PTHR31942:SF121">
    <property type="entry name" value="MLO-LIKE PROTEIN"/>
    <property type="match status" value="1"/>
</dbReference>
<comment type="similarity">
    <text evidence="2">Belongs to the MLO family.</text>
</comment>
<keyword evidence="9" id="KW-1185">Reference proteome</keyword>
<keyword evidence="5 8" id="KW-1133">Transmembrane helix</keyword>
<evidence type="ECO:0000256" key="4">
    <source>
        <dbReference type="ARBA" id="ARBA00022821"/>
    </source>
</evidence>
<protein>
    <submittedName>
        <fullName evidence="10">MLO-like protein 1</fullName>
    </submittedName>
</protein>
<comment type="subcellular location">
    <subcellularLocation>
        <location evidence="1">Membrane</location>
        <topology evidence="1">Multi-pass membrane protein</topology>
    </subcellularLocation>
</comment>
<dbReference type="AlphaFoldDB" id="A0A1S3DZ12"/>
<evidence type="ECO:0000256" key="3">
    <source>
        <dbReference type="ARBA" id="ARBA00022692"/>
    </source>
</evidence>
<dbReference type="Proteomes" id="UP000087171">
    <property type="component" value="Chromosome Ca2"/>
</dbReference>
<evidence type="ECO:0000313" key="10">
    <source>
        <dbReference type="RefSeq" id="XP_012568399.1"/>
    </source>
</evidence>
<evidence type="ECO:0000256" key="8">
    <source>
        <dbReference type="SAM" id="Phobius"/>
    </source>
</evidence>
<evidence type="ECO:0000256" key="5">
    <source>
        <dbReference type="ARBA" id="ARBA00022989"/>
    </source>
</evidence>
<evidence type="ECO:0000256" key="6">
    <source>
        <dbReference type="ARBA" id="ARBA00023136"/>
    </source>
</evidence>
<keyword evidence="6 8" id="KW-0472">Membrane</keyword>
<sequence length="75" mass="8439">MSGGGEGGEEGLDLQFTPTWIVARVCTVNVAVSFVVDRALRYIGKFLKKKNKKLLFQALQNIKEELMLLGLFFNF</sequence>
<keyword evidence="4" id="KW-0611">Plant defense</keyword>
<dbReference type="OrthoDB" id="1388414at2759"/>
<dbReference type="InterPro" id="IPR004326">
    <property type="entry name" value="Mlo"/>
</dbReference>
<evidence type="ECO:0000313" key="9">
    <source>
        <dbReference type="Proteomes" id="UP000087171"/>
    </source>
</evidence>
<reference evidence="10" key="2">
    <citation type="submission" date="2025-08" db="UniProtKB">
        <authorList>
            <consortium name="RefSeq"/>
        </authorList>
    </citation>
    <scope>IDENTIFICATION</scope>
    <source>
        <tissue evidence="10">Etiolated seedlings</tissue>
    </source>
</reference>
<dbReference type="GO" id="GO:0016020">
    <property type="term" value="C:membrane"/>
    <property type="evidence" value="ECO:0007669"/>
    <property type="project" value="UniProtKB-SubCell"/>
</dbReference>
<keyword evidence="3 8" id="KW-0812">Transmembrane</keyword>
<evidence type="ECO:0000256" key="7">
    <source>
        <dbReference type="ARBA" id="ARBA00023265"/>
    </source>
</evidence>
<dbReference type="RefSeq" id="XP_012568399.1">
    <property type="nucleotide sequence ID" value="XM_012712945.2"/>
</dbReference>
<evidence type="ECO:0000256" key="2">
    <source>
        <dbReference type="ARBA" id="ARBA00006574"/>
    </source>
</evidence>
<gene>
    <name evidence="10" type="primary">LOC105851625</name>
</gene>
<reference evidence="9" key="1">
    <citation type="journal article" date="2013" name="Nat. Biotechnol.">
        <title>Draft genome sequence of chickpea (Cicer arietinum) provides a resource for trait improvement.</title>
        <authorList>
            <person name="Varshney R.K."/>
            <person name="Song C."/>
            <person name="Saxena R.K."/>
            <person name="Azam S."/>
            <person name="Yu S."/>
            <person name="Sharpe A.G."/>
            <person name="Cannon S."/>
            <person name="Baek J."/>
            <person name="Rosen B.D."/>
            <person name="Tar'an B."/>
            <person name="Millan T."/>
            <person name="Zhang X."/>
            <person name="Ramsay L.D."/>
            <person name="Iwata A."/>
            <person name="Wang Y."/>
            <person name="Nelson W."/>
            <person name="Farmer A.D."/>
            <person name="Gaur P.M."/>
            <person name="Soderlund C."/>
            <person name="Penmetsa R.V."/>
            <person name="Xu C."/>
            <person name="Bharti A.K."/>
            <person name="He W."/>
            <person name="Winter P."/>
            <person name="Zhao S."/>
            <person name="Hane J.K."/>
            <person name="Carrasquilla-Garcia N."/>
            <person name="Condie J.A."/>
            <person name="Upadhyaya H.D."/>
            <person name="Luo M.C."/>
            <person name="Thudi M."/>
            <person name="Gowda C.L."/>
            <person name="Singh N.P."/>
            <person name="Lichtenzveig J."/>
            <person name="Gali K.K."/>
            <person name="Rubio J."/>
            <person name="Nadarajan N."/>
            <person name="Dolezel J."/>
            <person name="Bansal K.C."/>
            <person name="Xu X."/>
            <person name="Edwards D."/>
            <person name="Zhang G."/>
            <person name="Kahl G."/>
            <person name="Gil J."/>
            <person name="Singh K.B."/>
            <person name="Datta S.K."/>
            <person name="Jackson S.A."/>
            <person name="Wang J."/>
            <person name="Cook D.R."/>
        </authorList>
    </citation>
    <scope>NUCLEOTIDE SEQUENCE [LARGE SCALE GENOMIC DNA]</scope>
    <source>
        <strain evidence="9">cv. CDC Frontier</strain>
    </source>
</reference>
<dbReference type="PANTHER" id="PTHR31942">
    <property type="entry name" value="MLO-LIKE PROTEIN 1"/>
    <property type="match status" value="1"/>
</dbReference>
<proteinExistence type="inferred from homology"/>
<feature type="transmembrane region" description="Helical" evidence="8">
    <location>
        <begin position="20"/>
        <end position="40"/>
    </location>
</feature>
<organism evidence="9 10">
    <name type="scientific">Cicer arietinum</name>
    <name type="common">Chickpea</name>
    <name type="synonym">Garbanzo</name>
    <dbReference type="NCBI Taxonomy" id="3827"/>
    <lineage>
        <taxon>Eukaryota</taxon>
        <taxon>Viridiplantae</taxon>
        <taxon>Streptophyta</taxon>
        <taxon>Embryophyta</taxon>
        <taxon>Tracheophyta</taxon>
        <taxon>Spermatophyta</taxon>
        <taxon>Magnoliopsida</taxon>
        <taxon>eudicotyledons</taxon>
        <taxon>Gunneridae</taxon>
        <taxon>Pentapetalae</taxon>
        <taxon>rosids</taxon>
        <taxon>fabids</taxon>
        <taxon>Fabales</taxon>
        <taxon>Fabaceae</taxon>
        <taxon>Papilionoideae</taxon>
        <taxon>50 kb inversion clade</taxon>
        <taxon>NPAAA clade</taxon>
        <taxon>Hologalegina</taxon>
        <taxon>IRL clade</taxon>
        <taxon>Cicereae</taxon>
        <taxon>Cicer</taxon>
    </lineage>
</organism>
<dbReference type="Pfam" id="PF03094">
    <property type="entry name" value="Mlo"/>
    <property type="match status" value="1"/>
</dbReference>
<keyword evidence="7" id="KW-0568">Pathogenesis-related protein</keyword>